<dbReference type="PANTHER" id="PTHR47219:SF15">
    <property type="entry name" value="TBC1 DOMAIN FAMILY MEMBER 12 ISOFORM X1"/>
    <property type="match status" value="1"/>
</dbReference>
<dbReference type="Proteomes" id="UP001300502">
    <property type="component" value="Unassembled WGS sequence"/>
</dbReference>
<sequence>MTTNHASSSAYRYEERQTYLCRVWKEKILPNWDEKKHSRKLRDLVFEGIPPSVRGEVWKRIIGNPLKVTPELYSILCEQAKKSRKDFEKLTSEIAIADGDVGGSGGTVEQLYSRERSAQKSINLDLPRTFPELTFFHVESSPLQGQLRELLEAYVCFRPDIGYTQGMSYLAAGLLLYMDPCDAFISFCNLLHRSCFLSFFSMKLPDVQIYLQTHQRLFKSELLVLYEHFERIRIEPEMYMVGWIMSAYCRALPLDVVFRVWDGFILDGDAYLFRTALGILKYFEDTLLKSSFEECAFLLSHIPQDHIISDVLFQKIRSLSGVSKKRFKHIYHKCEKEMSQWNGEYFQASWKQQQQK</sequence>
<dbReference type="Gene3D" id="1.10.10.750">
    <property type="entry name" value="Ypt/Rab-GAP domain of gyp1p, domain 1"/>
    <property type="match status" value="1"/>
</dbReference>
<dbReference type="InterPro" id="IPR000195">
    <property type="entry name" value="Rab-GAP-TBC_dom"/>
</dbReference>
<protein>
    <recommendedName>
        <fullName evidence="1">Rab-GAP TBC domain-containing protein</fullName>
    </recommendedName>
</protein>
<organism evidence="2 3">
    <name type="scientific">Galdieria yellowstonensis</name>
    <dbReference type="NCBI Taxonomy" id="3028027"/>
    <lineage>
        <taxon>Eukaryota</taxon>
        <taxon>Rhodophyta</taxon>
        <taxon>Bangiophyceae</taxon>
        <taxon>Galdieriales</taxon>
        <taxon>Galdieriaceae</taxon>
        <taxon>Galdieria</taxon>
    </lineage>
</organism>
<dbReference type="SMART" id="SM00164">
    <property type="entry name" value="TBC"/>
    <property type="match status" value="1"/>
</dbReference>
<gene>
    <name evidence="2" type="ORF">GAYE_PCTG60G1338</name>
</gene>
<dbReference type="EMBL" id="JANCYU010000015">
    <property type="protein sequence ID" value="KAK4523442.1"/>
    <property type="molecule type" value="Genomic_DNA"/>
</dbReference>
<keyword evidence="3" id="KW-1185">Reference proteome</keyword>
<feature type="domain" description="Rab-GAP TBC" evidence="1">
    <location>
        <begin position="48"/>
        <end position="268"/>
    </location>
</feature>
<evidence type="ECO:0000313" key="3">
    <source>
        <dbReference type="Proteomes" id="UP001300502"/>
    </source>
</evidence>
<dbReference type="GO" id="GO:0005773">
    <property type="term" value="C:vacuole"/>
    <property type="evidence" value="ECO:0007669"/>
    <property type="project" value="UniProtKB-ARBA"/>
</dbReference>
<proteinExistence type="predicted"/>
<dbReference type="PROSITE" id="PS50086">
    <property type="entry name" value="TBC_RABGAP"/>
    <property type="match status" value="1"/>
</dbReference>
<dbReference type="GO" id="GO:0005096">
    <property type="term" value="F:GTPase activator activity"/>
    <property type="evidence" value="ECO:0007669"/>
    <property type="project" value="TreeGrafter"/>
</dbReference>
<dbReference type="AlphaFoldDB" id="A0AAV9I4R8"/>
<dbReference type="InterPro" id="IPR035969">
    <property type="entry name" value="Rab-GAP_TBC_sf"/>
</dbReference>
<dbReference type="Gene3D" id="1.10.472.80">
    <property type="entry name" value="Ypt/Rab-GAP domain of gyp1p, domain 3"/>
    <property type="match status" value="1"/>
</dbReference>
<dbReference type="SUPFAM" id="SSF47923">
    <property type="entry name" value="Ypt/Rab-GAP domain of gyp1p"/>
    <property type="match status" value="2"/>
</dbReference>
<evidence type="ECO:0000313" key="2">
    <source>
        <dbReference type="EMBL" id="KAK4523442.1"/>
    </source>
</evidence>
<dbReference type="GO" id="GO:0016192">
    <property type="term" value="P:vesicle-mediated transport"/>
    <property type="evidence" value="ECO:0007669"/>
    <property type="project" value="UniProtKB-ARBA"/>
</dbReference>
<comment type="caution">
    <text evidence="2">The sequence shown here is derived from an EMBL/GenBank/DDBJ whole genome shotgun (WGS) entry which is preliminary data.</text>
</comment>
<dbReference type="GO" id="GO:0031410">
    <property type="term" value="C:cytoplasmic vesicle"/>
    <property type="evidence" value="ECO:0007669"/>
    <property type="project" value="UniProtKB-ARBA"/>
</dbReference>
<dbReference type="Gene3D" id="1.10.8.270">
    <property type="entry name" value="putative rabgap domain of human tbc1 domain family member 14 like domains"/>
    <property type="match status" value="1"/>
</dbReference>
<name>A0AAV9I4R8_9RHOD</name>
<dbReference type="FunFam" id="1.10.472.80:FF:000006">
    <property type="entry name" value="TBC1 domain family member 14"/>
    <property type="match status" value="1"/>
</dbReference>
<evidence type="ECO:0000259" key="1">
    <source>
        <dbReference type="PROSITE" id="PS50086"/>
    </source>
</evidence>
<dbReference type="Pfam" id="PF00566">
    <property type="entry name" value="RabGAP-TBC"/>
    <property type="match status" value="1"/>
</dbReference>
<dbReference type="InterPro" id="IPR050302">
    <property type="entry name" value="Rab_GAP_TBC_domain"/>
</dbReference>
<dbReference type="GO" id="GO:0031267">
    <property type="term" value="F:small GTPase binding"/>
    <property type="evidence" value="ECO:0007669"/>
    <property type="project" value="TreeGrafter"/>
</dbReference>
<accession>A0AAV9I4R8</accession>
<reference evidence="2 3" key="1">
    <citation type="submission" date="2022-07" db="EMBL/GenBank/DDBJ databases">
        <title>Genome-wide signatures of adaptation to extreme environments.</title>
        <authorList>
            <person name="Cho C.H."/>
            <person name="Yoon H.S."/>
        </authorList>
    </citation>
    <scope>NUCLEOTIDE SEQUENCE [LARGE SCALE GENOMIC DNA]</scope>
    <source>
        <strain evidence="2 3">108.79 E11</strain>
    </source>
</reference>
<dbReference type="PANTHER" id="PTHR47219">
    <property type="entry name" value="RAB GTPASE-ACTIVATING PROTEIN 1-LIKE"/>
    <property type="match status" value="1"/>
</dbReference>